<dbReference type="GO" id="GO:0007165">
    <property type="term" value="P:signal transduction"/>
    <property type="evidence" value="ECO:0007669"/>
    <property type="project" value="InterPro"/>
</dbReference>
<dbReference type="SMART" id="SM01132">
    <property type="entry name" value="DIL"/>
    <property type="match status" value="1"/>
</dbReference>
<gene>
    <name evidence="10" type="ORF">QTP70_029154</name>
</gene>
<evidence type="ECO:0000256" key="6">
    <source>
        <dbReference type="SAM" id="MobiDB-lite"/>
    </source>
</evidence>
<dbReference type="GO" id="GO:0051020">
    <property type="term" value="F:GTPase binding"/>
    <property type="evidence" value="ECO:0007669"/>
    <property type="project" value="TreeGrafter"/>
</dbReference>
<dbReference type="PROSITE" id="PS51126">
    <property type="entry name" value="DILUTE"/>
    <property type="match status" value="1"/>
</dbReference>
<evidence type="ECO:0000256" key="3">
    <source>
        <dbReference type="ARBA" id="ARBA00022490"/>
    </source>
</evidence>
<feature type="domain" description="PDZ" evidence="7">
    <location>
        <begin position="1038"/>
        <end position="1127"/>
    </location>
</feature>
<dbReference type="GO" id="GO:0006805">
    <property type="term" value="P:xenobiotic metabolic process"/>
    <property type="evidence" value="ECO:0007669"/>
    <property type="project" value="UniProtKB-ARBA"/>
</dbReference>
<dbReference type="CDD" id="cd17116">
    <property type="entry name" value="RA_Radil_like"/>
    <property type="match status" value="1"/>
</dbReference>
<comment type="subcellular location">
    <subcellularLocation>
        <location evidence="1">Cytoplasm</location>
    </subcellularLocation>
</comment>
<protein>
    <submittedName>
        <fullName evidence="10">Uncharacterized protein</fullName>
    </submittedName>
</protein>
<feature type="non-terminal residue" evidence="10">
    <location>
        <position position="1"/>
    </location>
</feature>
<dbReference type="GO" id="GO:0005911">
    <property type="term" value="C:cell-cell junction"/>
    <property type="evidence" value="ECO:0007669"/>
    <property type="project" value="TreeGrafter"/>
</dbReference>
<organism evidence="10 11">
    <name type="scientific">Hemibagrus guttatus</name>
    <dbReference type="NCBI Taxonomy" id="175788"/>
    <lineage>
        <taxon>Eukaryota</taxon>
        <taxon>Metazoa</taxon>
        <taxon>Chordata</taxon>
        <taxon>Craniata</taxon>
        <taxon>Vertebrata</taxon>
        <taxon>Euteleostomi</taxon>
        <taxon>Actinopterygii</taxon>
        <taxon>Neopterygii</taxon>
        <taxon>Teleostei</taxon>
        <taxon>Ostariophysi</taxon>
        <taxon>Siluriformes</taxon>
        <taxon>Bagridae</taxon>
        <taxon>Hemibagrus</taxon>
    </lineage>
</organism>
<dbReference type="EMBL" id="JAUCMX010000012">
    <property type="protein sequence ID" value="KAK3529324.1"/>
    <property type="molecule type" value="Genomic_DNA"/>
</dbReference>
<dbReference type="GO" id="GO:0005737">
    <property type="term" value="C:cytoplasm"/>
    <property type="evidence" value="ECO:0007669"/>
    <property type="project" value="UniProtKB-SubCell"/>
</dbReference>
<dbReference type="GO" id="GO:0006584">
    <property type="term" value="P:catecholamine metabolic process"/>
    <property type="evidence" value="ECO:0007669"/>
    <property type="project" value="UniProtKB-KW"/>
</dbReference>
<dbReference type="Gene3D" id="3.40.50.300">
    <property type="entry name" value="P-loop containing nucleotide triphosphate hydrolases"/>
    <property type="match status" value="1"/>
</dbReference>
<dbReference type="Pfam" id="PF00685">
    <property type="entry name" value="Sulfotransfer_1"/>
    <property type="match status" value="1"/>
</dbReference>
<feature type="domain" description="Dilute" evidence="9">
    <location>
        <begin position="583"/>
        <end position="856"/>
    </location>
</feature>
<evidence type="ECO:0000313" key="11">
    <source>
        <dbReference type="Proteomes" id="UP001274896"/>
    </source>
</evidence>
<proteinExistence type="inferred from homology"/>
<dbReference type="InterPro" id="IPR000159">
    <property type="entry name" value="RA_dom"/>
</dbReference>
<dbReference type="Gene3D" id="2.60.200.20">
    <property type="match status" value="1"/>
</dbReference>
<dbReference type="Pfam" id="PF01843">
    <property type="entry name" value="DIL"/>
    <property type="match status" value="1"/>
</dbReference>
<keyword evidence="5" id="KW-0128">Catecholamine metabolism</keyword>
<dbReference type="InterPro" id="IPR036034">
    <property type="entry name" value="PDZ_sf"/>
</dbReference>
<evidence type="ECO:0000313" key="10">
    <source>
        <dbReference type="EMBL" id="KAK3529324.1"/>
    </source>
</evidence>
<evidence type="ECO:0000256" key="5">
    <source>
        <dbReference type="ARBA" id="ARBA00022939"/>
    </source>
</evidence>
<dbReference type="GO" id="GO:0001525">
    <property type="term" value="P:angiogenesis"/>
    <property type="evidence" value="ECO:0007669"/>
    <property type="project" value="TreeGrafter"/>
</dbReference>
<feature type="region of interest" description="Disordered" evidence="6">
    <location>
        <begin position="1"/>
        <end position="22"/>
    </location>
</feature>
<feature type="region of interest" description="Disordered" evidence="6">
    <location>
        <begin position="222"/>
        <end position="247"/>
    </location>
</feature>
<dbReference type="SMART" id="SM00314">
    <property type="entry name" value="RA"/>
    <property type="match status" value="1"/>
</dbReference>
<dbReference type="Pfam" id="PF00595">
    <property type="entry name" value="PDZ"/>
    <property type="match status" value="1"/>
</dbReference>
<keyword evidence="3" id="KW-0963">Cytoplasm</keyword>
<dbReference type="InterPro" id="IPR052072">
    <property type="entry name" value="Vascular_dev_regulator"/>
</dbReference>
<dbReference type="PANTHER" id="PTHR16027:SF4">
    <property type="entry name" value="RAS-INTERACTING PROTEIN 1"/>
    <property type="match status" value="1"/>
</dbReference>
<keyword evidence="4" id="KW-0808">Transferase</keyword>
<dbReference type="GO" id="GO:0008146">
    <property type="term" value="F:sulfotransferase activity"/>
    <property type="evidence" value="ECO:0007669"/>
    <property type="project" value="InterPro"/>
</dbReference>
<feature type="domain" description="Ras-associating" evidence="8">
    <location>
        <begin position="66"/>
        <end position="167"/>
    </location>
</feature>
<feature type="compositionally biased region" description="Polar residues" evidence="6">
    <location>
        <begin position="229"/>
        <end position="240"/>
    </location>
</feature>
<evidence type="ECO:0000256" key="1">
    <source>
        <dbReference type="ARBA" id="ARBA00004496"/>
    </source>
</evidence>
<dbReference type="SUPFAM" id="SSF50156">
    <property type="entry name" value="PDZ domain-like"/>
    <property type="match status" value="1"/>
</dbReference>
<reference evidence="10" key="1">
    <citation type="submission" date="2023-06" db="EMBL/GenBank/DDBJ databases">
        <title>Male Hemibagrus guttatus genome.</title>
        <authorList>
            <person name="Bian C."/>
        </authorList>
    </citation>
    <scope>NUCLEOTIDE SEQUENCE</scope>
    <source>
        <strain evidence="10">Male_cb2023</strain>
        <tissue evidence="10">Muscle</tissue>
    </source>
</reference>
<dbReference type="InterPro" id="IPR027417">
    <property type="entry name" value="P-loop_NTPase"/>
</dbReference>
<accession>A0AAE0V1V3</accession>
<evidence type="ECO:0000259" key="7">
    <source>
        <dbReference type="PROSITE" id="PS50106"/>
    </source>
</evidence>
<evidence type="ECO:0000256" key="4">
    <source>
        <dbReference type="ARBA" id="ARBA00022679"/>
    </source>
</evidence>
<dbReference type="InterPro" id="IPR001478">
    <property type="entry name" value="PDZ"/>
</dbReference>
<dbReference type="SUPFAM" id="SSF54236">
    <property type="entry name" value="Ubiquitin-like"/>
    <property type="match status" value="1"/>
</dbReference>
<evidence type="ECO:0000259" key="9">
    <source>
        <dbReference type="PROSITE" id="PS51126"/>
    </source>
</evidence>
<feature type="region of interest" description="Disordered" evidence="6">
    <location>
        <begin position="983"/>
        <end position="1010"/>
    </location>
</feature>
<name>A0AAE0V1V3_9TELE</name>
<sequence length="1373" mass="154526">SSSSTGTARSVEGVGFRQPAKSRIRRHQHRLSSVFSRGVLSARGDITTSGEELTDDPSELSSHITAPGILKIFGTEICEGANYKSVLATTHSSAKELVKEALERYSLNKADADAYVLCDVIGCLREREWRSECVRVVGDNERPLLLQSLWKPREGYARRFEIQSRASVEEKISRDKDTVTAGINAQARKLQKTRSRGRSVVLGGGGHAADLGLSLCRSLSETDLRPSPEHQQSLKSQSGGKDSEAYKELPCEAGRKEETESGDDNCTQYSIHPPVHFPYFLLLQGFSYRQDFLIYSLKSRCTVFGRNSEQSNGVKERPAVDVTLWAPDIQPQHCCIQRLQVTTSDLQQNDRKRSGVTVLKPFHAALVKRNGIVISQEVELHSGDVIGLGKNYLFMFKDPNSEILGSSHSVGLSFQGDSPQPPPVSTSFPLYQTYMLSMSEGSGTLCAAESTLPCLRDTNGQELVLFYDIEHETQVLEEIFKKVNHYEDLHKLTPSFLMCLCLQQSATHFPMTDLRRLLLRIANEVQIAVLVRFCIDFNRKSDISDSFEVLTVLFFMFIQERAKEVAAIQSDMDGTEPVGLQTEELLRSLQPLVLWMANSIELLHFIHQEVPFLLHGISRMEEEEDEDCMAVLELRLSTVRPASEEAMTVLEEVIMFTFQQCVYYLTKLLYPVLPGLLDSNPFSEKGQVQIPNEVASVLDIFTKTLNLIKDFRIHPEISIQLFTYLFFFVNAFLFNLLMERGSGGTFYHWTCGVQIRANLDALIDWAYTAGLGELAQSHLFKLSSAVNLLATTREHLLQASWGSLRTEFSSLSPAQLHHMLTEYNPHRPCPSAWTPCGADADAACRTADILENFDDHPPLVLPIDGFQLNLKKPIGDTSLIKERMQLQTIIKTLNVRASTTQCAQHESAVPLEAKRTRMEALPKAHLEQGHTPLMLPKNCDSSTCSSVSGDEGTYEVLLTQKIKALDLQDKEANHNSRVLETSCLLTPPNTPLSSERTVSETEGQDAESHPHTLHCCDMTKHTCGECGSHEVGDDEVFVVELLKGPGGLGLSLVDGVHVCLTPPGLEVRFPPLPCVWSLHVLPETSVKMNGIYIKSVIPGSPAALSQRLRPGDRLLAVNGHGLVGLDYHTLSHRTTWLQEIVPLIYSEGDLTPVHTIPNWERVPWLEEHQAKILNLEQRPSPRIFATHFHYGMMNESFFKVKPKVIYLMRNPKDVFISSFHYYGMASYLENPGTTDEFLEKFLNGKIMFGSWFDHVKGWLKAKDQDHIFYISYEEMIQDLKGSVTKITQFLEKPLSPEVIEKIAENCLFKNMKQNKMSNFSLVPEEFMNQKKSEFLRKGISGDWKNHFTEAQTEKFDTVYKDKMSDVAFKFVWD</sequence>
<dbReference type="InterPro" id="IPR029071">
    <property type="entry name" value="Ubiquitin-like_domsf"/>
</dbReference>
<dbReference type="FunFam" id="3.40.50.300:FF:000433">
    <property type="entry name" value="Estrogen sulfotransferase"/>
    <property type="match status" value="1"/>
</dbReference>
<dbReference type="InterPro" id="IPR000863">
    <property type="entry name" value="Sulfotransferase_dom"/>
</dbReference>
<dbReference type="InterPro" id="IPR008984">
    <property type="entry name" value="SMAD_FHA_dom_sf"/>
</dbReference>
<comment type="similarity">
    <text evidence="2">Belongs to the sulfotransferase 1 family.</text>
</comment>
<dbReference type="CDD" id="cd15472">
    <property type="entry name" value="Myo5p-like_CBD_Rasip1"/>
    <property type="match status" value="1"/>
</dbReference>
<dbReference type="InterPro" id="IPR037983">
    <property type="entry name" value="CBD_Rasip1/Radil"/>
</dbReference>
<dbReference type="InterPro" id="IPR002710">
    <property type="entry name" value="Dilute_dom"/>
</dbReference>
<dbReference type="Pfam" id="PF00788">
    <property type="entry name" value="RA"/>
    <property type="match status" value="1"/>
</dbReference>
<dbReference type="PROSITE" id="PS50106">
    <property type="entry name" value="PDZ"/>
    <property type="match status" value="1"/>
</dbReference>
<dbReference type="GO" id="GO:0035024">
    <property type="term" value="P:negative regulation of Rho protein signal transduction"/>
    <property type="evidence" value="ECO:0007669"/>
    <property type="project" value="TreeGrafter"/>
</dbReference>
<dbReference type="Gene3D" id="2.30.42.10">
    <property type="match status" value="1"/>
</dbReference>
<dbReference type="SMART" id="SM00228">
    <property type="entry name" value="PDZ"/>
    <property type="match status" value="1"/>
</dbReference>
<dbReference type="PANTHER" id="PTHR16027">
    <property type="entry name" value="DILUTE DOMAIN-CONTAINING PROTEIN YPR089W"/>
    <property type="match status" value="1"/>
</dbReference>
<dbReference type="Proteomes" id="UP001274896">
    <property type="component" value="Unassembled WGS sequence"/>
</dbReference>
<keyword evidence="11" id="KW-1185">Reference proteome</keyword>
<dbReference type="SUPFAM" id="SSF52540">
    <property type="entry name" value="P-loop containing nucleoside triphosphate hydrolases"/>
    <property type="match status" value="1"/>
</dbReference>
<dbReference type="Gene3D" id="3.10.20.90">
    <property type="entry name" value="Phosphatidylinositol 3-kinase Catalytic Subunit, Chain A, domain 1"/>
    <property type="match status" value="1"/>
</dbReference>
<dbReference type="PROSITE" id="PS50200">
    <property type="entry name" value="RA"/>
    <property type="match status" value="1"/>
</dbReference>
<evidence type="ECO:0000256" key="2">
    <source>
        <dbReference type="ARBA" id="ARBA00005771"/>
    </source>
</evidence>
<dbReference type="SUPFAM" id="SSF49879">
    <property type="entry name" value="SMAD/FHA domain"/>
    <property type="match status" value="1"/>
</dbReference>
<evidence type="ECO:0000259" key="8">
    <source>
        <dbReference type="PROSITE" id="PS50200"/>
    </source>
</evidence>
<comment type="caution">
    <text evidence="10">The sequence shown here is derived from an EMBL/GenBank/DDBJ whole genome shotgun (WGS) entry which is preliminary data.</text>
</comment>